<dbReference type="AlphaFoldDB" id="G3HF73"/>
<reference evidence="3" key="1">
    <citation type="journal article" date="2011" name="Nat. Biotechnol.">
        <title>The genomic sequence of the Chinese hamster ovary (CHO)-K1 cell line.</title>
        <authorList>
            <person name="Xu X."/>
            <person name="Nagarajan H."/>
            <person name="Lewis N.E."/>
            <person name="Pan S."/>
            <person name="Cai Z."/>
            <person name="Liu X."/>
            <person name="Chen W."/>
            <person name="Xie M."/>
            <person name="Wang W."/>
            <person name="Hammond S."/>
            <person name="Andersen M.R."/>
            <person name="Neff N."/>
            <person name="Passarelli B."/>
            <person name="Koh W."/>
            <person name="Fan H.C."/>
            <person name="Wang J."/>
            <person name="Gui Y."/>
            <person name="Lee K.H."/>
            <person name="Betenbaugh M.J."/>
            <person name="Quake S.R."/>
            <person name="Famili I."/>
            <person name="Palsson B.O."/>
            <person name="Wang J."/>
        </authorList>
    </citation>
    <scope>NUCLEOTIDE SEQUENCE [LARGE SCALE GENOMIC DNA]</scope>
    <source>
        <strain evidence="3">CHO K1 cell line</strain>
    </source>
</reference>
<dbReference type="Proteomes" id="UP000001075">
    <property type="component" value="Unassembled WGS sequence"/>
</dbReference>
<organism evidence="2 3">
    <name type="scientific">Cricetulus griseus</name>
    <name type="common">Chinese hamster</name>
    <name type="synonym">Cricetulus barabensis griseus</name>
    <dbReference type="NCBI Taxonomy" id="10029"/>
    <lineage>
        <taxon>Eukaryota</taxon>
        <taxon>Metazoa</taxon>
        <taxon>Chordata</taxon>
        <taxon>Craniata</taxon>
        <taxon>Vertebrata</taxon>
        <taxon>Euteleostomi</taxon>
        <taxon>Mammalia</taxon>
        <taxon>Eutheria</taxon>
        <taxon>Euarchontoglires</taxon>
        <taxon>Glires</taxon>
        <taxon>Rodentia</taxon>
        <taxon>Myomorpha</taxon>
        <taxon>Muroidea</taxon>
        <taxon>Cricetidae</taxon>
        <taxon>Cricetinae</taxon>
        <taxon>Cricetulus</taxon>
    </lineage>
</organism>
<evidence type="ECO:0000313" key="2">
    <source>
        <dbReference type="EMBL" id="EGV99497.1"/>
    </source>
</evidence>
<proteinExistence type="predicted"/>
<name>G3HF73_CRIGR</name>
<feature type="compositionally biased region" description="Basic and acidic residues" evidence="1">
    <location>
        <begin position="7"/>
        <end position="26"/>
    </location>
</feature>
<feature type="compositionally biased region" description="Polar residues" evidence="1">
    <location>
        <begin position="29"/>
        <end position="40"/>
    </location>
</feature>
<sequence length="50" mass="5474">MVAGRSRPGDPGDRRPMDSSEVRIVTRDCMQTTPTSSLQMTHERSPSAGQ</sequence>
<feature type="region of interest" description="Disordered" evidence="1">
    <location>
        <begin position="1"/>
        <end position="50"/>
    </location>
</feature>
<gene>
    <name evidence="2" type="ORF">I79_009228</name>
</gene>
<protein>
    <submittedName>
        <fullName evidence="2">Uncharacterized protein</fullName>
    </submittedName>
</protein>
<dbReference type="EMBL" id="JH000325">
    <property type="protein sequence ID" value="EGV99497.1"/>
    <property type="molecule type" value="Genomic_DNA"/>
</dbReference>
<accession>G3HF73</accession>
<evidence type="ECO:0000313" key="3">
    <source>
        <dbReference type="Proteomes" id="UP000001075"/>
    </source>
</evidence>
<evidence type="ECO:0000256" key="1">
    <source>
        <dbReference type="SAM" id="MobiDB-lite"/>
    </source>
</evidence>
<dbReference type="InParanoid" id="G3HF73"/>
<feature type="compositionally biased region" description="Basic and acidic residues" evidence="1">
    <location>
        <begin position="41"/>
        <end position="50"/>
    </location>
</feature>